<dbReference type="AlphaFoldDB" id="A0AAV6MFD8"/>
<organism evidence="8 9">
    <name type="scientific">Cucurbita argyrosperma subsp. sororia</name>
    <dbReference type="NCBI Taxonomy" id="37648"/>
    <lineage>
        <taxon>Eukaryota</taxon>
        <taxon>Viridiplantae</taxon>
        <taxon>Streptophyta</taxon>
        <taxon>Embryophyta</taxon>
        <taxon>Tracheophyta</taxon>
        <taxon>Spermatophyta</taxon>
        <taxon>Magnoliopsida</taxon>
        <taxon>eudicotyledons</taxon>
        <taxon>Gunneridae</taxon>
        <taxon>Pentapetalae</taxon>
        <taxon>rosids</taxon>
        <taxon>fabids</taxon>
        <taxon>Cucurbitales</taxon>
        <taxon>Cucurbitaceae</taxon>
        <taxon>Cucurbiteae</taxon>
        <taxon>Cucurbita</taxon>
    </lineage>
</organism>
<gene>
    <name evidence="8" type="primary">SUN5</name>
    <name evidence="8" type="ORF">SDJN03_24017</name>
</gene>
<evidence type="ECO:0000313" key="8">
    <source>
        <dbReference type="EMBL" id="KAG6579569.1"/>
    </source>
</evidence>
<feature type="non-terminal residue" evidence="8">
    <location>
        <position position="1"/>
    </location>
</feature>
<evidence type="ECO:0000313" key="9">
    <source>
        <dbReference type="Proteomes" id="UP000685013"/>
    </source>
</evidence>
<dbReference type="Pfam" id="PF07738">
    <property type="entry name" value="Sad1_UNC"/>
    <property type="match status" value="1"/>
</dbReference>
<proteinExistence type="predicted"/>
<dbReference type="GO" id="GO:0016020">
    <property type="term" value="C:membrane"/>
    <property type="evidence" value="ECO:0007669"/>
    <property type="project" value="UniProtKB-SubCell"/>
</dbReference>
<dbReference type="PANTHER" id="PTHR12953">
    <property type="entry name" value="MEMBRANE PROTEIN CH1 RELATED"/>
    <property type="match status" value="1"/>
</dbReference>
<comment type="caution">
    <text evidence="8">The sequence shown here is derived from an EMBL/GenBank/DDBJ whole genome shotgun (WGS) entry which is preliminary data.</text>
</comment>
<accession>A0AAV6MFD8</accession>
<dbReference type="InterPro" id="IPR012919">
    <property type="entry name" value="SUN_dom"/>
</dbReference>
<evidence type="ECO:0000256" key="4">
    <source>
        <dbReference type="ARBA" id="ARBA00023136"/>
    </source>
</evidence>
<feature type="domain" description="SUN" evidence="7">
    <location>
        <begin position="197"/>
        <end position="357"/>
    </location>
</feature>
<keyword evidence="3 6" id="KW-1133">Transmembrane helix</keyword>
<keyword evidence="9" id="KW-1185">Reference proteome</keyword>
<dbReference type="PANTHER" id="PTHR12953:SF3">
    <property type="entry name" value="SUN DOMAIN-CONTAINING PROTEIN 5"/>
    <property type="match status" value="1"/>
</dbReference>
<protein>
    <submittedName>
        <fullName evidence="8">SUN domain-containing protein 5</fullName>
    </submittedName>
</protein>
<evidence type="ECO:0000256" key="3">
    <source>
        <dbReference type="ARBA" id="ARBA00022989"/>
    </source>
</evidence>
<dbReference type="GO" id="GO:0034975">
    <property type="term" value="P:protein folding in endoplasmic reticulum"/>
    <property type="evidence" value="ECO:0007669"/>
    <property type="project" value="TreeGrafter"/>
</dbReference>
<evidence type="ECO:0000256" key="5">
    <source>
        <dbReference type="SAM" id="MobiDB-lite"/>
    </source>
</evidence>
<dbReference type="PROSITE" id="PS51469">
    <property type="entry name" value="SUN"/>
    <property type="match status" value="1"/>
</dbReference>
<evidence type="ECO:0000259" key="7">
    <source>
        <dbReference type="PROSITE" id="PS51469"/>
    </source>
</evidence>
<keyword evidence="2 6" id="KW-0812">Transmembrane</keyword>
<keyword evidence="4 6" id="KW-0472">Membrane</keyword>
<evidence type="ECO:0000256" key="2">
    <source>
        <dbReference type="ARBA" id="ARBA00022692"/>
    </source>
</evidence>
<evidence type="ECO:0000256" key="6">
    <source>
        <dbReference type="SAM" id="Phobius"/>
    </source>
</evidence>
<name>A0AAV6MFD8_9ROSI</name>
<dbReference type="EMBL" id="JAGKQH010000015">
    <property type="protein sequence ID" value="KAG6579569.1"/>
    <property type="molecule type" value="Genomic_DNA"/>
</dbReference>
<dbReference type="InterPro" id="IPR045120">
    <property type="entry name" value="Suco/Slp1-like"/>
</dbReference>
<feature type="compositionally biased region" description="Polar residues" evidence="5">
    <location>
        <begin position="380"/>
        <end position="390"/>
    </location>
</feature>
<evidence type="ECO:0000256" key="1">
    <source>
        <dbReference type="ARBA" id="ARBA00004370"/>
    </source>
</evidence>
<dbReference type="GO" id="GO:0005737">
    <property type="term" value="C:cytoplasm"/>
    <property type="evidence" value="ECO:0007669"/>
    <property type="project" value="TreeGrafter"/>
</dbReference>
<feature type="transmembrane region" description="Helical" evidence="6">
    <location>
        <begin position="41"/>
        <end position="61"/>
    </location>
</feature>
<feature type="compositionally biased region" description="Basic and acidic residues" evidence="5">
    <location>
        <begin position="159"/>
        <end position="171"/>
    </location>
</feature>
<feature type="region of interest" description="Disordered" evidence="5">
    <location>
        <begin position="374"/>
        <end position="405"/>
    </location>
</feature>
<sequence length="647" mass="72805">MENSQDDLLCIRCRIKKRSRNGNSDHDTEGQNNCRNMGASFYDFFCSLLFSISCLACLLYSELIFGYGDAGDSSSVNKSTVCPSNGNQKLGEHAYSSRANGRNSMSSGSSFELNVSMNCNESYVHHSYANSNYSLLESKEFEAVLSALGYSSLMCKVQQPEKKPRSAEHQEGPGSRSSHSTYLNLDEFRNITMKDKEGKVPDQLVNITHRLEPDGSDYNYASASKGAKVVAHNKEAKGACNILEKDHNKYLRNPCSVGGKYVVIELSEETLVDAVKIANFEHYSSNFKEFNLSGSLSYPTETWSKLGNFVAANVKQAQVFKLPEPQWVRYLKLDLLSHYGSEFYCTLSIVEVYGVDVMERMLEDLIVTSSEAMPKKNSLEEPNSTVSPSLKSDVGAANEIENDDNNLLRAGAGTESMDDPTSLGLEVAKNPMNVNKFPDPVIEARQQLNGRIPSDTVLKILMQKVRSLEANLSVLEDYTKEMNRRQGKLLPDLEKEMDRMSLLLENTKLVIKDLMLWKETTEKEMAHFKSWKMAAILEMNELVRVNNMLSLDIEKISSDQTMLESKELAVLAVSFLFMCIATLRLLSARILTFIGDPQSGKTCSTNGVWVWILVSSMMTRRELHSPWIVNPVKQDHKKGPRRWRKMR</sequence>
<feature type="region of interest" description="Disordered" evidence="5">
    <location>
        <begin position="159"/>
        <end position="181"/>
    </location>
</feature>
<dbReference type="Proteomes" id="UP000685013">
    <property type="component" value="Chromosome 15"/>
</dbReference>
<reference evidence="8 9" key="1">
    <citation type="journal article" date="2021" name="Hortic Res">
        <title>The domestication of Cucurbita argyrosperma as revealed by the genome of its wild relative.</title>
        <authorList>
            <person name="Barrera-Redondo J."/>
            <person name="Sanchez-de la Vega G."/>
            <person name="Aguirre-Liguori J.A."/>
            <person name="Castellanos-Morales G."/>
            <person name="Gutierrez-Guerrero Y.T."/>
            <person name="Aguirre-Dugua X."/>
            <person name="Aguirre-Planter E."/>
            <person name="Tenaillon M.I."/>
            <person name="Lira-Saade R."/>
            <person name="Eguiarte L.E."/>
        </authorList>
    </citation>
    <scope>NUCLEOTIDE SEQUENCE [LARGE SCALE GENOMIC DNA]</scope>
    <source>
        <strain evidence="8">JBR-2021</strain>
    </source>
</reference>
<feature type="transmembrane region" description="Helical" evidence="6">
    <location>
        <begin position="568"/>
        <end position="586"/>
    </location>
</feature>
<comment type="subcellular location">
    <subcellularLocation>
        <location evidence="1">Membrane</location>
    </subcellularLocation>
</comment>